<evidence type="ECO:0000256" key="2">
    <source>
        <dbReference type="ARBA" id="ARBA00022737"/>
    </source>
</evidence>
<dbReference type="InterPro" id="IPR008979">
    <property type="entry name" value="Galactose-bd-like_sf"/>
</dbReference>
<dbReference type="AlphaFoldDB" id="A0A167PHT7"/>
<dbReference type="PANTHER" id="PTHR15526">
    <property type="entry name" value="MUSKELIN"/>
    <property type="match status" value="1"/>
</dbReference>
<gene>
    <name evidence="4" type="ORF">CALVIDRAFT_596427</name>
</gene>
<reference evidence="4 5" key="1">
    <citation type="journal article" date="2016" name="Mol. Biol. Evol.">
        <title>Comparative Genomics of Early-Diverging Mushroom-Forming Fungi Provides Insights into the Origins of Lignocellulose Decay Capabilities.</title>
        <authorList>
            <person name="Nagy L.G."/>
            <person name="Riley R."/>
            <person name="Tritt A."/>
            <person name="Adam C."/>
            <person name="Daum C."/>
            <person name="Floudas D."/>
            <person name="Sun H."/>
            <person name="Yadav J.S."/>
            <person name="Pangilinan J."/>
            <person name="Larsson K.H."/>
            <person name="Matsuura K."/>
            <person name="Barry K."/>
            <person name="Labutti K."/>
            <person name="Kuo R."/>
            <person name="Ohm R.A."/>
            <person name="Bhattacharya S.S."/>
            <person name="Shirouzu T."/>
            <person name="Yoshinaga Y."/>
            <person name="Martin F.M."/>
            <person name="Grigoriev I.V."/>
            <person name="Hibbett D.S."/>
        </authorList>
    </citation>
    <scope>NUCLEOTIDE SEQUENCE [LARGE SCALE GENOMIC DNA]</scope>
    <source>
        <strain evidence="4 5">TUFC12733</strain>
    </source>
</reference>
<evidence type="ECO:0000313" key="4">
    <source>
        <dbReference type="EMBL" id="KZO98807.1"/>
    </source>
</evidence>
<keyword evidence="2" id="KW-0677">Repeat</keyword>
<protein>
    <recommendedName>
        <fullName evidence="3">Muskelin N-terminal domain-containing protein</fullName>
    </recommendedName>
</protein>
<dbReference type="Pfam" id="PF01344">
    <property type="entry name" value="Kelch_1"/>
    <property type="match status" value="1"/>
</dbReference>
<dbReference type="Proteomes" id="UP000076738">
    <property type="component" value="Unassembled WGS sequence"/>
</dbReference>
<dbReference type="Gene3D" id="2.120.10.80">
    <property type="entry name" value="Kelch-type beta propeller"/>
    <property type="match status" value="2"/>
</dbReference>
<dbReference type="Gene3D" id="2.60.120.260">
    <property type="entry name" value="Galactose-binding domain-like"/>
    <property type="match status" value="1"/>
</dbReference>
<keyword evidence="5" id="KW-1185">Reference proteome</keyword>
<proteinExistence type="predicted"/>
<dbReference type="STRING" id="1330018.A0A167PHT7"/>
<dbReference type="InterPro" id="IPR015915">
    <property type="entry name" value="Kelch-typ_b-propeller"/>
</dbReference>
<evidence type="ECO:0000259" key="3">
    <source>
        <dbReference type="Pfam" id="PF06588"/>
    </source>
</evidence>
<dbReference type="SUPFAM" id="SSF117281">
    <property type="entry name" value="Kelch motif"/>
    <property type="match status" value="1"/>
</dbReference>
<accession>A0A167PHT7</accession>
<organism evidence="4 5">
    <name type="scientific">Calocera viscosa (strain TUFC12733)</name>
    <dbReference type="NCBI Taxonomy" id="1330018"/>
    <lineage>
        <taxon>Eukaryota</taxon>
        <taxon>Fungi</taxon>
        <taxon>Dikarya</taxon>
        <taxon>Basidiomycota</taxon>
        <taxon>Agaricomycotina</taxon>
        <taxon>Dacrymycetes</taxon>
        <taxon>Dacrymycetales</taxon>
        <taxon>Dacrymycetaceae</taxon>
        <taxon>Calocera</taxon>
    </lineage>
</organism>
<dbReference type="OrthoDB" id="10052615at2759"/>
<dbReference type="EMBL" id="KV417274">
    <property type="protein sequence ID" value="KZO98807.1"/>
    <property type="molecule type" value="Genomic_DNA"/>
</dbReference>
<feature type="domain" description="Muskelin N-terminal" evidence="3">
    <location>
        <begin position="17"/>
        <end position="210"/>
    </location>
</feature>
<name>A0A167PHT7_CALVF</name>
<keyword evidence="1" id="KW-0880">Kelch repeat</keyword>
<dbReference type="SUPFAM" id="SSF49785">
    <property type="entry name" value="Galactose-binding domain-like"/>
    <property type="match status" value="1"/>
</dbReference>
<dbReference type="Pfam" id="PF24681">
    <property type="entry name" value="Kelch_KLHDC2_KLHL20_DRC7"/>
    <property type="match status" value="1"/>
</dbReference>
<dbReference type="PANTHER" id="PTHR15526:SF5">
    <property type="entry name" value="MUSKELIN"/>
    <property type="match status" value="1"/>
</dbReference>
<dbReference type="Pfam" id="PF06588">
    <property type="entry name" value="Muskelin_N"/>
    <property type="match status" value="1"/>
</dbReference>
<dbReference type="InterPro" id="IPR052456">
    <property type="entry name" value="CTLH_complex_component"/>
</dbReference>
<sequence length="754" mass="84921">MESVQVASTSASKPLVHELEFTVVAASSYSSPYRPERILENNRYDPASRWSTEIKIPGEAWILLKLKKVAVLSSITFRKHYKPHPCNLHEFELWAGPSEDHLQLRIESNLKDNDEDELFQFAHSESGDVKYDQPIRFIKIVPISARMPKYNASIWNVVVDGIDDPAYIRKASTSLQDSREREGLRLVMKFLRQRGLERVNRHIEDATSILQENPLVSGLYDAVVNRMDYEAAESTLGEIGTRDGFLSYLKRCSPRACWRRMGAVSAPGPADAPCNRGGHTMCLDHGHHGRHIYLLGGVDGVRELPDFWSYDIHAERWRVLSLHTQADGGPGARVGHAMTYDRRTNSIFVLGRYIDTKPYQNSADDAEQPKSERFPSDFFRFKTAGHNKGTWEKLSIDTQAEGGPGLLYGHRMVVDCDSQRMWVFGGEVVSRQRGRIYSGLYCYDIAARSWKMAFDDKIRGGPILSRKDHSMLFDETTKMIYIFGGTRDGAQLSDVWAVNVSSGLATPLQDSVPNLGVVFGGCQRSILDQESSEIRLFTDSRSSRHLPSVWRCSTMSGMWQPLELEAIDGSLTSSLANDSTHLAQHSYSFQTAFDAVYDNETKQHFVFGGGTNSGPGGLWVVNLQSPSSDEAVRRCRFLLRRQSFIELCQKTTDVEAALSFLRDIIAPTASMTSAEEMADYHALMEYILQPPGSDDDSDHMEVGNLSSSTPPVYAVDVEVKEDVFRQRMTVFEELLQFIEPSMRQPDGDLMDKLF</sequence>
<evidence type="ECO:0000256" key="1">
    <source>
        <dbReference type="ARBA" id="ARBA00022441"/>
    </source>
</evidence>
<dbReference type="GO" id="GO:0005737">
    <property type="term" value="C:cytoplasm"/>
    <property type="evidence" value="ECO:0007669"/>
    <property type="project" value="TreeGrafter"/>
</dbReference>
<dbReference type="InterPro" id="IPR010565">
    <property type="entry name" value="Muskelin_N"/>
</dbReference>
<evidence type="ECO:0000313" key="5">
    <source>
        <dbReference type="Proteomes" id="UP000076738"/>
    </source>
</evidence>
<dbReference type="InterPro" id="IPR006652">
    <property type="entry name" value="Kelch_1"/>
</dbReference>